<evidence type="ECO:0000256" key="3">
    <source>
        <dbReference type="SAM" id="MobiDB-lite"/>
    </source>
</evidence>
<evidence type="ECO:0000256" key="2">
    <source>
        <dbReference type="ARBA" id="ARBA00023163"/>
    </source>
</evidence>
<organism evidence="6 7">
    <name type="scientific">Amycolatopsis samaneae</name>
    <dbReference type="NCBI Taxonomy" id="664691"/>
    <lineage>
        <taxon>Bacteria</taxon>
        <taxon>Bacillati</taxon>
        <taxon>Actinomycetota</taxon>
        <taxon>Actinomycetes</taxon>
        <taxon>Pseudonocardiales</taxon>
        <taxon>Pseudonocardiaceae</taxon>
        <taxon>Amycolatopsis</taxon>
    </lineage>
</organism>
<evidence type="ECO:0000313" key="6">
    <source>
        <dbReference type="EMBL" id="MFD2458594.1"/>
    </source>
</evidence>
<keyword evidence="7" id="KW-1185">Reference proteome</keyword>
<feature type="domain" description="Putative zinc-finger" evidence="5">
    <location>
        <begin position="9"/>
        <end position="36"/>
    </location>
</feature>
<dbReference type="InterPro" id="IPR041916">
    <property type="entry name" value="Anti_sigma_zinc_sf"/>
</dbReference>
<dbReference type="Pfam" id="PF13490">
    <property type="entry name" value="zf-HC2"/>
    <property type="match status" value="1"/>
</dbReference>
<evidence type="ECO:0000313" key="7">
    <source>
        <dbReference type="Proteomes" id="UP001597419"/>
    </source>
</evidence>
<feature type="region of interest" description="Disordered" evidence="3">
    <location>
        <begin position="122"/>
        <end position="170"/>
    </location>
</feature>
<dbReference type="InterPro" id="IPR027383">
    <property type="entry name" value="Znf_put"/>
</dbReference>
<comment type="caution">
    <text evidence="6">The sequence shown here is derived from an EMBL/GenBank/DDBJ whole genome shotgun (WGS) entry which is preliminary data.</text>
</comment>
<protein>
    <submittedName>
        <fullName evidence="6">Anti-sigma factor</fullName>
    </submittedName>
</protein>
<dbReference type="Gene3D" id="1.10.10.1320">
    <property type="entry name" value="Anti-sigma factor, zinc-finger domain"/>
    <property type="match status" value="1"/>
</dbReference>
<evidence type="ECO:0000256" key="4">
    <source>
        <dbReference type="SAM" id="Phobius"/>
    </source>
</evidence>
<keyword evidence="1" id="KW-0805">Transcription regulation</keyword>
<evidence type="ECO:0000259" key="5">
    <source>
        <dbReference type="Pfam" id="PF13490"/>
    </source>
</evidence>
<keyword evidence="4" id="KW-1133">Transmembrane helix</keyword>
<feature type="compositionally biased region" description="Pro residues" evidence="3">
    <location>
        <begin position="141"/>
        <end position="151"/>
    </location>
</feature>
<keyword evidence="4" id="KW-0812">Transmembrane</keyword>
<reference evidence="7" key="1">
    <citation type="journal article" date="2019" name="Int. J. Syst. Evol. Microbiol.">
        <title>The Global Catalogue of Microorganisms (GCM) 10K type strain sequencing project: providing services to taxonomists for standard genome sequencing and annotation.</title>
        <authorList>
            <consortium name="The Broad Institute Genomics Platform"/>
            <consortium name="The Broad Institute Genome Sequencing Center for Infectious Disease"/>
            <person name="Wu L."/>
            <person name="Ma J."/>
        </authorList>
    </citation>
    <scope>NUCLEOTIDE SEQUENCE [LARGE SCALE GENOMIC DNA]</scope>
    <source>
        <strain evidence="7">CGMCC 4.7643</strain>
    </source>
</reference>
<dbReference type="EMBL" id="JBHUKU010000004">
    <property type="protein sequence ID" value="MFD2458594.1"/>
    <property type="molecule type" value="Genomic_DNA"/>
</dbReference>
<dbReference type="Proteomes" id="UP001597419">
    <property type="component" value="Unassembled WGS sequence"/>
</dbReference>
<sequence>MAGTAHTDVAAYVLGVLGEADSARFEDHLLDCPHCQLDLLELHRLPDVLELVKRSWPDPPVPAEGARGLAPGPRVLRALLAESAAARKRRRRLGFLGAVAAAVAVLAAPFVTMAVRPAGAAGPPAASVARPVSPPVASSFPPSPAEKPSPVPSAQAGGATSFGRGDQGSAVRAQVTVAPRAWGAEVELELSGVAGPMTCELRAITRDGPRRIADWRVPVGGYGVAGSPEPLRVGGVTSLSLSDITRFEVWTEDGALLVAIVR</sequence>
<evidence type="ECO:0000256" key="1">
    <source>
        <dbReference type="ARBA" id="ARBA00023015"/>
    </source>
</evidence>
<name>A0ABW5GBH8_9PSEU</name>
<feature type="transmembrane region" description="Helical" evidence="4">
    <location>
        <begin position="93"/>
        <end position="115"/>
    </location>
</feature>
<keyword evidence="2" id="KW-0804">Transcription</keyword>
<feature type="compositionally biased region" description="Low complexity" evidence="3">
    <location>
        <begin position="122"/>
        <end position="140"/>
    </location>
</feature>
<dbReference type="RefSeq" id="WP_345387729.1">
    <property type="nucleotide sequence ID" value="NZ_BAABHG010000002.1"/>
</dbReference>
<proteinExistence type="predicted"/>
<accession>A0ABW5GBH8</accession>
<keyword evidence="4" id="KW-0472">Membrane</keyword>
<gene>
    <name evidence="6" type="ORF">ACFSYJ_08285</name>
</gene>